<proteinExistence type="predicted"/>
<comment type="caution">
    <text evidence="3">The sequence shown here is derived from an EMBL/GenBank/DDBJ whole genome shotgun (WGS) entry which is preliminary data.</text>
</comment>
<gene>
    <name evidence="3" type="ORF">COS30_01120</name>
</gene>
<dbReference type="InterPro" id="IPR050266">
    <property type="entry name" value="AB_hydrolase_sf"/>
</dbReference>
<dbReference type="PANTHER" id="PTHR43798">
    <property type="entry name" value="MONOACYLGLYCEROL LIPASE"/>
    <property type="match status" value="1"/>
</dbReference>
<dbReference type="PRINTS" id="PR00111">
    <property type="entry name" value="ABHYDROLASE"/>
</dbReference>
<reference evidence="4" key="1">
    <citation type="submission" date="2017-09" db="EMBL/GenBank/DDBJ databases">
        <title>Depth-based differentiation of microbial function through sediment-hosted aquifers and enrichment of novel symbionts in the deep terrestrial subsurface.</title>
        <authorList>
            <person name="Probst A.J."/>
            <person name="Ladd B."/>
            <person name="Jarett J.K."/>
            <person name="Geller-Mcgrath D.E."/>
            <person name="Sieber C.M.K."/>
            <person name="Emerson J.B."/>
            <person name="Anantharaman K."/>
            <person name="Thomas B.C."/>
            <person name="Malmstrom R."/>
            <person name="Stieglmeier M."/>
            <person name="Klingl A."/>
            <person name="Woyke T."/>
            <person name="Ryan C.M."/>
            <person name="Banfield J.F."/>
        </authorList>
    </citation>
    <scope>NUCLEOTIDE SEQUENCE [LARGE SCALE GENOMIC DNA]</scope>
</reference>
<dbReference type="Proteomes" id="UP000229247">
    <property type="component" value="Unassembled WGS sequence"/>
</dbReference>
<dbReference type="InterPro" id="IPR029058">
    <property type="entry name" value="AB_hydrolase_fold"/>
</dbReference>
<dbReference type="InterPro" id="IPR000639">
    <property type="entry name" value="Epox_hydrolase-like"/>
</dbReference>
<dbReference type="PRINTS" id="PR00412">
    <property type="entry name" value="EPOXHYDRLASE"/>
</dbReference>
<sequence>MTDFHLPKKSIDTQNGKIFYWLGNSFPGRPFVILLHGLSSNHTTWLSTINVLHANHYNSLAPDLRGHGFSDKTKQRDLYALNVFSRDLQEILVAEQIKNFVLIGYSFGGQVAVDFTARYQGCAKGLILISTNIAPPLKYLKLNFFTSIVVAGLNFLAMLLFWQKRRNYHYYEHGRAVGYWDSVWDGLRTMPLAVNLWLLAQAFKADLRNAIKQIKIPATLFYGQNDAYIAKKEINDTAKALPQAQLIISKNQGHFIGTNSQAETARIILNFLKNCENSDF</sequence>
<evidence type="ECO:0000259" key="2">
    <source>
        <dbReference type="Pfam" id="PF00561"/>
    </source>
</evidence>
<dbReference type="Pfam" id="PF00561">
    <property type="entry name" value="Abhydrolase_1"/>
    <property type="match status" value="1"/>
</dbReference>
<protein>
    <recommendedName>
        <fullName evidence="2">AB hydrolase-1 domain-containing protein</fullName>
    </recommendedName>
</protein>
<evidence type="ECO:0000313" key="4">
    <source>
        <dbReference type="Proteomes" id="UP000229247"/>
    </source>
</evidence>
<evidence type="ECO:0000256" key="1">
    <source>
        <dbReference type="SAM" id="Phobius"/>
    </source>
</evidence>
<accession>A0A2M7D6G7</accession>
<dbReference type="Gene3D" id="3.40.50.1820">
    <property type="entry name" value="alpha/beta hydrolase"/>
    <property type="match status" value="1"/>
</dbReference>
<dbReference type="EMBL" id="PEUE01000029">
    <property type="protein sequence ID" value="PIV38616.1"/>
    <property type="molecule type" value="Genomic_DNA"/>
</dbReference>
<evidence type="ECO:0000313" key="3">
    <source>
        <dbReference type="EMBL" id="PIV38616.1"/>
    </source>
</evidence>
<dbReference type="GO" id="GO:0003824">
    <property type="term" value="F:catalytic activity"/>
    <property type="evidence" value="ECO:0007669"/>
    <property type="project" value="InterPro"/>
</dbReference>
<organism evidence="3 4">
    <name type="scientific">Candidatus Portnoybacteria bacterium CG02_land_8_20_14_3_00_45_8</name>
    <dbReference type="NCBI Taxonomy" id="1974807"/>
    <lineage>
        <taxon>Bacteria</taxon>
        <taxon>Candidatus Portnoyibacteriota</taxon>
    </lineage>
</organism>
<keyword evidence="1" id="KW-0812">Transmembrane</keyword>
<feature type="transmembrane region" description="Helical" evidence="1">
    <location>
        <begin position="142"/>
        <end position="162"/>
    </location>
</feature>
<dbReference type="AlphaFoldDB" id="A0A2M7D6G7"/>
<keyword evidence="1" id="KW-0472">Membrane</keyword>
<keyword evidence="1" id="KW-1133">Transmembrane helix</keyword>
<dbReference type="SUPFAM" id="SSF53474">
    <property type="entry name" value="alpha/beta-Hydrolases"/>
    <property type="match status" value="1"/>
</dbReference>
<name>A0A2M7D6G7_9BACT</name>
<dbReference type="InterPro" id="IPR000073">
    <property type="entry name" value="AB_hydrolase_1"/>
</dbReference>
<feature type="domain" description="AB hydrolase-1" evidence="2">
    <location>
        <begin position="30"/>
        <end position="256"/>
    </location>
</feature>